<evidence type="ECO:0000313" key="2">
    <source>
        <dbReference type="EMBL" id="PIA46573.1"/>
    </source>
</evidence>
<dbReference type="AlphaFoldDB" id="A0A2G5DSS5"/>
<keyword evidence="1" id="KW-0812">Transmembrane</keyword>
<dbReference type="InParanoid" id="A0A2G5DSS5"/>
<feature type="transmembrane region" description="Helical" evidence="1">
    <location>
        <begin position="6"/>
        <end position="27"/>
    </location>
</feature>
<keyword evidence="1" id="KW-1133">Transmembrane helix</keyword>
<accession>A0A2G5DSS5</accession>
<organism evidence="2 3">
    <name type="scientific">Aquilegia coerulea</name>
    <name type="common">Rocky mountain columbine</name>
    <dbReference type="NCBI Taxonomy" id="218851"/>
    <lineage>
        <taxon>Eukaryota</taxon>
        <taxon>Viridiplantae</taxon>
        <taxon>Streptophyta</taxon>
        <taxon>Embryophyta</taxon>
        <taxon>Tracheophyta</taxon>
        <taxon>Spermatophyta</taxon>
        <taxon>Magnoliopsida</taxon>
        <taxon>Ranunculales</taxon>
        <taxon>Ranunculaceae</taxon>
        <taxon>Thalictroideae</taxon>
        <taxon>Aquilegia</taxon>
    </lineage>
</organism>
<reference evidence="2 3" key="1">
    <citation type="submission" date="2017-09" db="EMBL/GenBank/DDBJ databases">
        <title>WGS assembly of Aquilegia coerulea Goldsmith.</title>
        <authorList>
            <person name="Hodges S."/>
            <person name="Kramer E."/>
            <person name="Nordborg M."/>
            <person name="Tomkins J."/>
            <person name="Borevitz J."/>
            <person name="Derieg N."/>
            <person name="Yan J."/>
            <person name="Mihaltcheva S."/>
            <person name="Hayes R.D."/>
            <person name="Rokhsar D."/>
        </authorList>
    </citation>
    <scope>NUCLEOTIDE SEQUENCE [LARGE SCALE GENOMIC DNA]</scope>
    <source>
        <strain evidence="3">cv. Goldsmith</strain>
    </source>
</reference>
<keyword evidence="1" id="KW-0472">Membrane</keyword>
<name>A0A2G5DSS5_AQUCA</name>
<keyword evidence="3" id="KW-1185">Reference proteome</keyword>
<dbReference type="Proteomes" id="UP000230069">
    <property type="component" value="Unassembled WGS sequence"/>
</dbReference>
<protein>
    <submittedName>
        <fullName evidence="2">Uncharacterized protein</fullName>
    </submittedName>
</protein>
<gene>
    <name evidence="2" type="ORF">AQUCO_01500252v1</name>
</gene>
<dbReference type="EMBL" id="KZ305032">
    <property type="protein sequence ID" value="PIA46573.1"/>
    <property type="molecule type" value="Genomic_DNA"/>
</dbReference>
<evidence type="ECO:0000256" key="1">
    <source>
        <dbReference type="SAM" id="Phobius"/>
    </source>
</evidence>
<proteinExistence type="predicted"/>
<sequence length="70" mass="8269">MSIYEFAILLMVLLWICYLVGWFMNYIHTLIEVDDKFEILMQARHISLNQSFSPQRGRLALDLVGNCFLN</sequence>
<evidence type="ECO:0000313" key="3">
    <source>
        <dbReference type="Proteomes" id="UP000230069"/>
    </source>
</evidence>